<evidence type="ECO:0000259" key="1">
    <source>
        <dbReference type="SMART" id="SM00909"/>
    </source>
</evidence>
<dbReference type="Proteomes" id="UP000469523">
    <property type="component" value="Unassembled WGS sequence"/>
</dbReference>
<dbReference type="SMART" id="SM00909">
    <property type="entry name" value="Germane"/>
    <property type="match status" value="1"/>
</dbReference>
<evidence type="ECO:0000313" key="3">
    <source>
        <dbReference type="Proteomes" id="UP000469523"/>
    </source>
</evidence>
<feature type="domain" description="GerMN" evidence="1">
    <location>
        <begin position="246"/>
        <end position="336"/>
    </location>
</feature>
<organism evidence="2 3">
    <name type="scientific">Tissierella pigra</name>
    <dbReference type="NCBI Taxonomy" id="2607614"/>
    <lineage>
        <taxon>Bacteria</taxon>
        <taxon>Bacillati</taxon>
        <taxon>Bacillota</taxon>
        <taxon>Tissierellia</taxon>
        <taxon>Tissierellales</taxon>
        <taxon>Tissierellaceae</taxon>
        <taxon>Tissierella</taxon>
    </lineage>
</organism>
<dbReference type="EMBL" id="VUNQ01000016">
    <property type="protein sequence ID" value="MSU01606.1"/>
    <property type="molecule type" value="Genomic_DNA"/>
</dbReference>
<sequence>MKRTFYLLLALVMTISLFGCKRVISKEQNNANVSKEDDKLNKDILTIEDYYPFKENLVMSYEGIGNEYAEQQVFVEFIENNKMQIKIMNPGTVFVKVLEYKNGELTEVFGEGEFYHIENMLNANTNSQNIILKEPLELNNAWKDDQGNTVKITSLDKQMETPAGTYNTLEVTTDFGEGRTNKDYYAKGVGLVARIYIDGEMEVKTLLEEVNTKKQEMEILAYYPTSDDISTEYVKENIEFGTNDNIENILENIMKNPPSNKLISPISKNTNINKIHLNRDAWTLEVDFSKELIEEMNVGSSFEMEILKSVVNTLGKFYDVEKVYITVEDKPYESGHFGIKKDEAFEVETLDIKELNE</sequence>
<dbReference type="AlphaFoldDB" id="A0A6N7XJ25"/>
<dbReference type="RefSeq" id="WP_154440016.1">
    <property type="nucleotide sequence ID" value="NZ_VUNQ01000016.1"/>
</dbReference>
<reference evidence="2 3" key="1">
    <citation type="submission" date="2019-09" db="EMBL/GenBank/DDBJ databases">
        <title>In-depth cultivation of the pig gut microbiome towards novel bacterial diversity and tailored functional studies.</title>
        <authorList>
            <person name="Wylensek D."/>
            <person name="Hitch T.C.A."/>
            <person name="Clavel T."/>
        </authorList>
    </citation>
    <scope>NUCLEOTIDE SEQUENCE [LARGE SCALE GENOMIC DNA]</scope>
    <source>
        <strain evidence="2 3">WCA3-693-APC-4?</strain>
    </source>
</reference>
<dbReference type="InterPro" id="IPR019606">
    <property type="entry name" value="GerMN"/>
</dbReference>
<evidence type="ECO:0000313" key="2">
    <source>
        <dbReference type="EMBL" id="MSU01606.1"/>
    </source>
</evidence>
<comment type="caution">
    <text evidence="2">The sequence shown here is derived from an EMBL/GenBank/DDBJ whole genome shotgun (WGS) entry which is preliminary data.</text>
</comment>
<name>A0A6N7XJ25_9FIRM</name>
<gene>
    <name evidence="2" type="ORF">FYJ83_09025</name>
</gene>
<accession>A0A6N7XJ25</accession>
<proteinExistence type="predicted"/>
<protein>
    <submittedName>
        <fullName evidence="2">GerMN domain-containing protein</fullName>
    </submittedName>
</protein>
<dbReference type="PROSITE" id="PS51257">
    <property type="entry name" value="PROKAR_LIPOPROTEIN"/>
    <property type="match status" value="1"/>
</dbReference>
<keyword evidence="3" id="KW-1185">Reference proteome</keyword>
<dbReference type="Pfam" id="PF10646">
    <property type="entry name" value="Germane"/>
    <property type="match status" value="1"/>
</dbReference>